<dbReference type="UniPathway" id="UPA00792"/>
<comment type="caution">
    <text evidence="10">The sequence shown here is derived from an EMBL/GenBank/DDBJ whole genome shotgun (WGS) entry which is preliminary data.</text>
</comment>
<keyword evidence="4 9" id="KW-0808">Transferase</keyword>
<dbReference type="SUPFAM" id="SSF52540">
    <property type="entry name" value="P-loop containing nucleoside triphosphate hydrolases"/>
    <property type="match status" value="1"/>
</dbReference>
<comment type="pathway">
    <text evidence="1 9">Carbohydrate acid metabolism; D-gluconate degradation.</text>
</comment>
<evidence type="ECO:0000256" key="5">
    <source>
        <dbReference type="ARBA" id="ARBA00022741"/>
    </source>
</evidence>
<dbReference type="VEuPathDB" id="FungiDB:SeMB42_g06538"/>
<dbReference type="EC" id="2.7.1.12" evidence="3 9"/>
<dbReference type="OrthoDB" id="275177at2759"/>
<name>A0A507CU49_9FUNG</name>
<organism evidence="10 11">
    <name type="scientific">Synchytrium endobioticum</name>
    <dbReference type="NCBI Taxonomy" id="286115"/>
    <lineage>
        <taxon>Eukaryota</taxon>
        <taxon>Fungi</taxon>
        <taxon>Fungi incertae sedis</taxon>
        <taxon>Chytridiomycota</taxon>
        <taxon>Chytridiomycota incertae sedis</taxon>
        <taxon>Chytridiomycetes</taxon>
        <taxon>Synchytriales</taxon>
        <taxon>Synchytriaceae</taxon>
        <taxon>Synchytrium</taxon>
    </lineage>
</organism>
<dbReference type="PANTHER" id="PTHR43442:SF3">
    <property type="entry name" value="GLUCONOKINASE-RELATED"/>
    <property type="match status" value="1"/>
</dbReference>
<dbReference type="Gene3D" id="3.40.50.300">
    <property type="entry name" value="P-loop containing nucleotide triphosphate hydrolases"/>
    <property type="match status" value="1"/>
</dbReference>
<dbReference type="InterPro" id="IPR027417">
    <property type="entry name" value="P-loop_NTPase"/>
</dbReference>
<evidence type="ECO:0000256" key="9">
    <source>
        <dbReference type="RuleBase" id="RU363066"/>
    </source>
</evidence>
<dbReference type="GO" id="GO:0005737">
    <property type="term" value="C:cytoplasm"/>
    <property type="evidence" value="ECO:0007669"/>
    <property type="project" value="TreeGrafter"/>
</dbReference>
<evidence type="ECO:0000256" key="1">
    <source>
        <dbReference type="ARBA" id="ARBA00004875"/>
    </source>
</evidence>
<dbReference type="GO" id="GO:0005524">
    <property type="term" value="F:ATP binding"/>
    <property type="evidence" value="ECO:0007669"/>
    <property type="project" value="UniProtKB-KW"/>
</dbReference>
<comment type="catalytic activity">
    <reaction evidence="8 9">
        <text>D-gluconate + ATP = 6-phospho-D-gluconate + ADP + H(+)</text>
        <dbReference type="Rhea" id="RHEA:19433"/>
        <dbReference type="ChEBI" id="CHEBI:15378"/>
        <dbReference type="ChEBI" id="CHEBI:18391"/>
        <dbReference type="ChEBI" id="CHEBI:30616"/>
        <dbReference type="ChEBI" id="CHEBI:58759"/>
        <dbReference type="ChEBI" id="CHEBI:456216"/>
        <dbReference type="EC" id="2.7.1.12"/>
    </reaction>
</comment>
<evidence type="ECO:0000256" key="2">
    <source>
        <dbReference type="ARBA" id="ARBA00008420"/>
    </source>
</evidence>
<dbReference type="CDD" id="cd02021">
    <property type="entry name" value="GntK"/>
    <property type="match status" value="1"/>
</dbReference>
<dbReference type="NCBIfam" id="TIGR01313">
    <property type="entry name" value="therm_gnt_kin"/>
    <property type="match status" value="1"/>
</dbReference>
<comment type="similarity">
    <text evidence="2 9">Belongs to the gluconokinase GntK/GntV family.</text>
</comment>
<keyword evidence="5 9" id="KW-0547">Nucleotide-binding</keyword>
<gene>
    <name evidence="10" type="ORF">SeLEV6574_g05464</name>
</gene>
<accession>A0A507CU49</accession>
<keyword evidence="6 9" id="KW-0418">Kinase</keyword>
<evidence type="ECO:0000313" key="11">
    <source>
        <dbReference type="Proteomes" id="UP000320475"/>
    </source>
</evidence>
<evidence type="ECO:0000256" key="8">
    <source>
        <dbReference type="ARBA" id="ARBA00048090"/>
    </source>
</evidence>
<evidence type="ECO:0000313" key="10">
    <source>
        <dbReference type="EMBL" id="TPX42683.1"/>
    </source>
</evidence>
<dbReference type="EMBL" id="QEAM01000258">
    <property type="protein sequence ID" value="TPX42683.1"/>
    <property type="molecule type" value="Genomic_DNA"/>
</dbReference>
<evidence type="ECO:0000256" key="3">
    <source>
        <dbReference type="ARBA" id="ARBA00012054"/>
    </source>
</evidence>
<dbReference type="AlphaFoldDB" id="A0A507CU49"/>
<dbReference type="Proteomes" id="UP000320475">
    <property type="component" value="Unassembled WGS sequence"/>
</dbReference>
<evidence type="ECO:0000256" key="6">
    <source>
        <dbReference type="ARBA" id="ARBA00022777"/>
    </source>
</evidence>
<dbReference type="GO" id="GO:0046316">
    <property type="term" value="F:gluconokinase activity"/>
    <property type="evidence" value="ECO:0007669"/>
    <property type="project" value="UniProtKB-EC"/>
</dbReference>
<sequence>MGVTASGKTTITSKLHDILTDGSSLRIGVVEADAFHSDANIVKMANGIPLTDEDRNPWLGKVHAEIKYKLYGDAGGNDVVLVACSALKRVYRKLLRCGDKGDAEMSFVIVFLNGSKELLEKRIRTRQDHFMKATHMVESQLETLEVPTWDECDQLVVINIDATEEDIVASVKCALSM</sequence>
<dbReference type="InterPro" id="IPR006001">
    <property type="entry name" value="Therm_gnt_kin"/>
</dbReference>
<proteinExistence type="inferred from homology"/>
<reference evidence="10 11" key="1">
    <citation type="journal article" date="2019" name="Sci. Rep.">
        <title>Comparative genomics of chytrid fungi reveal insights into the obligate biotrophic and pathogenic lifestyle of Synchytrium endobioticum.</title>
        <authorList>
            <person name="van de Vossenberg B.T.L.H."/>
            <person name="Warris S."/>
            <person name="Nguyen H.D.T."/>
            <person name="van Gent-Pelzer M.P.E."/>
            <person name="Joly D.L."/>
            <person name="van de Geest H.C."/>
            <person name="Bonants P.J.M."/>
            <person name="Smith D.S."/>
            <person name="Levesque C.A."/>
            <person name="van der Lee T.A.J."/>
        </authorList>
    </citation>
    <scope>NUCLEOTIDE SEQUENCE [LARGE SCALE GENOMIC DNA]</scope>
    <source>
        <strain evidence="10 11">LEV6574</strain>
    </source>
</reference>
<dbReference type="GO" id="GO:0005975">
    <property type="term" value="P:carbohydrate metabolic process"/>
    <property type="evidence" value="ECO:0007669"/>
    <property type="project" value="InterPro"/>
</dbReference>
<evidence type="ECO:0000256" key="7">
    <source>
        <dbReference type="ARBA" id="ARBA00022840"/>
    </source>
</evidence>
<evidence type="ECO:0000256" key="4">
    <source>
        <dbReference type="ARBA" id="ARBA00022679"/>
    </source>
</evidence>
<protein>
    <recommendedName>
        <fullName evidence="3 9">Gluconokinase</fullName>
        <ecNumber evidence="3 9">2.7.1.12</ecNumber>
    </recommendedName>
</protein>
<dbReference type="PANTHER" id="PTHR43442">
    <property type="entry name" value="GLUCONOKINASE-RELATED"/>
    <property type="match status" value="1"/>
</dbReference>
<keyword evidence="7 9" id="KW-0067">ATP-binding</keyword>